<dbReference type="GO" id="GO:0000151">
    <property type="term" value="C:ubiquitin ligase complex"/>
    <property type="evidence" value="ECO:0007669"/>
    <property type="project" value="TreeGrafter"/>
</dbReference>
<evidence type="ECO:0000259" key="4">
    <source>
        <dbReference type="PROSITE" id="PS50097"/>
    </source>
</evidence>
<sequence length="509" mass="51376">MHILHSEIPAPGIGGVVTRRLPPGCGSGCGGGSTQTLVACGGELRPLLGAEGHSGLELGPPLLLYEESAATAATRRPTEGTPARRRYVPRHALLNAEWDPSSSAVYFTEGTSAVVRLDCDDTVTVVAGAVREEVEEDIDGPGSTARFVKLWELASDGAGALYAADIGGGIRKLQLPAEWQQAAAGARGSQPGGSGTAAPGLAAAAGQQVAAVQVSTLLCGTRRVEASCLFFAPSVAGGSGSGSLVFSWSGRSPALHRLPLGASDAQPLLLAGPAALTGRAGDVPGSWVSGLVVDGAGDVHVTVVTDDAPAAGGAGGPPAPYATIVRRVASDGAATSIDMRLAGRRGYPAILPNGYLELCGGSGGGLTVLDLGLQPPTGHAANRTAADADDYAGGPPPRTLPADLAALLDQQPDDTADVAVLLGGRTFHAHRVILSARCDYFRQLLGGSFAEGGARQLSLPDADPDAFAVVLRFVYAGTAADIPATQAQAVAELADRLLLPELCRLAAAQ</sequence>
<feature type="non-terminal residue" evidence="5">
    <location>
        <position position="509"/>
    </location>
</feature>
<evidence type="ECO:0000313" key="6">
    <source>
        <dbReference type="Proteomes" id="UP000236333"/>
    </source>
</evidence>
<dbReference type="PANTHER" id="PTHR46231">
    <property type="entry name" value="ANKYRIN REPEAT AND BTB/POZ DOMAIN-CONTAINING PROTEIN 1"/>
    <property type="match status" value="1"/>
</dbReference>
<dbReference type="InterPro" id="IPR011042">
    <property type="entry name" value="6-blade_b-propeller_TolB-like"/>
</dbReference>
<feature type="domain" description="BTB" evidence="4">
    <location>
        <begin position="416"/>
        <end position="477"/>
    </location>
</feature>
<dbReference type="EMBL" id="PGGS01001670">
    <property type="protein sequence ID" value="PNH00141.1"/>
    <property type="molecule type" value="Genomic_DNA"/>
</dbReference>
<dbReference type="PROSITE" id="PS50097">
    <property type="entry name" value="BTB"/>
    <property type="match status" value="1"/>
</dbReference>
<dbReference type="PANTHER" id="PTHR46231:SF1">
    <property type="entry name" value="ANKYRIN REPEAT AND BTB_POZ DOMAIN-CONTAINING PROTEIN 1"/>
    <property type="match status" value="1"/>
</dbReference>
<dbReference type="GO" id="GO:0005737">
    <property type="term" value="C:cytoplasm"/>
    <property type="evidence" value="ECO:0007669"/>
    <property type="project" value="TreeGrafter"/>
</dbReference>
<dbReference type="OrthoDB" id="19132at2759"/>
<gene>
    <name evidence="5" type="ORF">TSOC_014050</name>
</gene>
<accession>A0A2J7ZIQ2</accession>
<comment type="caution">
    <text evidence="5">The sequence shown here is derived from an EMBL/GenBank/DDBJ whole genome shotgun (WGS) entry which is preliminary data.</text>
</comment>
<organism evidence="5 6">
    <name type="scientific">Tetrabaena socialis</name>
    <dbReference type="NCBI Taxonomy" id="47790"/>
    <lineage>
        <taxon>Eukaryota</taxon>
        <taxon>Viridiplantae</taxon>
        <taxon>Chlorophyta</taxon>
        <taxon>core chlorophytes</taxon>
        <taxon>Chlorophyceae</taxon>
        <taxon>CS clade</taxon>
        <taxon>Chlamydomonadales</taxon>
        <taxon>Tetrabaenaceae</taxon>
        <taxon>Tetrabaena</taxon>
    </lineage>
</organism>
<keyword evidence="3" id="KW-0040">ANK repeat</keyword>
<evidence type="ECO:0000313" key="5">
    <source>
        <dbReference type="EMBL" id="PNH00141.1"/>
    </source>
</evidence>
<dbReference type="InterPro" id="IPR044515">
    <property type="entry name" value="ABTB1"/>
</dbReference>
<name>A0A2J7ZIQ2_9CHLO</name>
<dbReference type="Gene3D" id="2.120.10.30">
    <property type="entry name" value="TolB, C-terminal domain"/>
    <property type="match status" value="1"/>
</dbReference>
<dbReference type="SMART" id="SM00225">
    <property type="entry name" value="BTB"/>
    <property type="match status" value="1"/>
</dbReference>
<dbReference type="CDD" id="cd18186">
    <property type="entry name" value="BTB_POZ_ZBTB_KLHL-like"/>
    <property type="match status" value="1"/>
</dbReference>
<dbReference type="Gene3D" id="3.30.710.10">
    <property type="entry name" value="Potassium Channel Kv1.1, Chain A"/>
    <property type="match status" value="1"/>
</dbReference>
<evidence type="ECO:0000256" key="1">
    <source>
        <dbReference type="ARBA" id="ARBA00004906"/>
    </source>
</evidence>
<proteinExistence type="predicted"/>
<dbReference type="Pfam" id="PF00651">
    <property type="entry name" value="BTB"/>
    <property type="match status" value="1"/>
</dbReference>
<dbReference type="SUPFAM" id="SSF54695">
    <property type="entry name" value="POZ domain"/>
    <property type="match status" value="1"/>
</dbReference>
<dbReference type="AlphaFoldDB" id="A0A2J7ZIQ2"/>
<dbReference type="InterPro" id="IPR000210">
    <property type="entry name" value="BTB/POZ_dom"/>
</dbReference>
<dbReference type="InterPro" id="IPR011333">
    <property type="entry name" value="SKP1/BTB/POZ_sf"/>
</dbReference>
<evidence type="ECO:0000256" key="3">
    <source>
        <dbReference type="ARBA" id="ARBA00023043"/>
    </source>
</evidence>
<reference evidence="5 6" key="1">
    <citation type="journal article" date="2017" name="Mol. Biol. Evol.">
        <title>The 4-celled Tetrabaena socialis nuclear genome reveals the essential components for genetic control of cell number at the origin of multicellularity in the volvocine lineage.</title>
        <authorList>
            <person name="Featherston J."/>
            <person name="Arakaki Y."/>
            <person name="Hanschen E.R."/>
            <person name="Ferris P.J."/>
            <person name="Michod R.E."/>
            <person name="Olson B.J.S.C."/>
            <person name="Nozaki H."/>
            <person name="Durand P.M."/>
        </authorList>
    </citation>
    <scope>NUCLEOTIDE SEQUENCE [LARGE SCALE GENOMIC DNA]</scope>
    <source>
        <strain evidence="5 6">NIES-571</strain>
    </source>
</reference>
<evidence type="ECO:0000256" key="2">
    <source>
        <dbReference type="ARBA" id="ARBA00022737"/>
    </source>
</evidence>
<keyword evidence="2" id="KW-0677">Repeat</keyword>
<protein>
    <submittedName>
        <fullName evidence="5">ARM REPEAT PROTEIN INTERACTING WITH ABF2</fullName>
    </submittedName>
</protein>
<keyword evidence="6" id="KW-1185">Reference proteome</keyword>
<comment type="pathway">
    <text evidence="1">Protein modification; protein ubiquitination.</text>
</comment>
<dbReference type="Proteomes" id="UP000236333">
    <property type="component" value="Unassembled WGS sequence"/>
</dbReference>